<feature type="coiled-coil region" evidence="2">
    <location>
        <begin position="64"/>
        <end position="91"/>
    </location>
</feature>
<dbReference type="AlphaFoldDB" id="A0A1X0P1A0"/>
<keyword evidence="2" id="KW-0175">Coiled coil</keyword>
<dbReference type="EMBL" id="NBCO01000007">
    <property type="protein sequence ID" value="ORC90692.1"/>
    <property type="molecule type" value="Genomic_DNA"/>
</dbReference>
<dbReference type="OrthoDB" id="278576at2759"/>
<dbReference type="Pfam" id="PF05600">
    <property type="entry name" value="CDK5RAP3"/>
    <property type="match status" value="1"/>
</dbReference>
<dbReference type="GO" id="GO:0012505">
    <property type="term" value="C:endomembrane system"/>
    <property type="evidence" value="ECO:0007669"/>
    <property type="project" value="TreeGrafter"/>
</dbReference>
<dbReference type="PANTHER" id="PTHR14894:SF0">
    <property type="entry name" value="CDK5 REGULATORY SUBUNIT-ASSOCIATED PROTEIN 3"/>
    <property type="match status" value="1"/>
</dbReference>
<protein>
    <submittedName>
        <fullName evidence="3">Putative dynein heavy chain</fullName>
    </submittedName>
</protein>
<dbReference type="RefSeq" id="XP_028884758.1">
    <property type="nucleotide sequence ID" value="XM_029023562.1"/>
</dbReference>
<dbReference type="VEuPathDB" id="TriTrypDB:TM35_000071160"/>
<evidence type="ECO:0000256" key="1">
    <source>
        <dbReference type="ARBA" id="ARBA00007478"/>
    </source>
</evidence>
<accession>A0A1X0P1A0</accession>
<dbReference type="GeneID" id="39983342"/>
<gene>
    <name evidence="3" type="ORF">TM35_000071160</name>
</gene>
<reference evidence="3 4" key="1">
    <citation type="submission" date="2017-03" db="EMBL/GenBank/DDBJ databases">
        <title>An alternative strategy for trypanosome survival in the mammalian bloodstream revealed through genome and transcriptome analysis of the ubiquitous bovine parasite Trypanosoma (Megatrypanum) theileri.</title>
        <authorList>
            <person name="Kelly S."/>
            <person name="Ivens A."/>
            <person name="Mott A."/>
            <person name="O'Neill E."/>
            <person name="Emms D."/>
            <person name="Macleod O."/>
            <person name="Voorheis P."/>
            <person name="Matthews J."/>
            <person name="Matthews K."/>
            <person name="Carrington M."/>
        </authorList>
    </citation>
    <scope>NUCLEOTIDE SEQUENCE [LARGE SCALE GENOMIC DNA]</scope>
    <source>
        <strain evidence="3">Edinburgh</strain>
    </source>
</reference>
<dbReference type="Proteomes" id="UP000192257">
    <property type="component" value="Unassembled WGS sequence"/>
</dbReference>
<comment type="caution">
    <text evidence="3">The sequence shown here is derived from an EMBL/GenBank/DDBJ whole genome shotgun (WGS) entry which is preliminary data.</text>
</comment>
<sequence>MEQQVISVHYQRMEEWLKDRRTVLEKKHRREYARLLELAPKLEQLIRYDIPALQKQQKKLSGSLDDSFKAIEEAEKNVQIIEEKRKKLLQEYGLIGVGPSADEGELNAAIDERIVSSTVFLNEKLKEFGDDQHFAALREAYGRIAKEYSMGMYDSNAFSLHFPWLERIYAERFCSLRVNRKHDRSQKVEVGEGTEDVTPCNIDWGDVDESDPIDMEAAVEIQWNVDEANVVLDSSNPVIAAAVDDDDNNNKDVEEDELPERVSECFSIDVSNATHRHHVLTELQALRCFGVERSTMGDDALTDSTAAVDALLWLLTVSTEASFVRMSAGRAMRASLLESLRRLRPPGGSATAGGEQHAARVRRLREELEAVEPRLEEALAAARANREECLAELAKMFPGRSIAIVGDINKYI</sequence>
<dbReference type="GO" id="GO:0007346">
    <property type="term" value="P:regulation of mitotic cell cycle"/>
    <property type="evidence" value="ECO:0007669"/>
    <property type="project" value="TreeGrafter"/>
</dbReference>
<proteinExistence type="inferred from homology"/>
<dbReference type="InterPro" id="IPR008491">
    <property type="entry name" value="CDK5RAP3"/>
</dbReference>
<name>A0A1X0P1A0_9TRYP</name>
<dbReference type="PANTHER" id="PTHR14894">
    <property type="entry name" value="CDK5 REGULATORY SUBUNIT-ASSOCIATED PROTEIN 3"/>
    <property type="match status" value="1"/>
</dbReference>
<organism evidence="3 4">
    <name type="scientific">Trypanosoma theileri</name>
    <dbReference type="NCBI Taxonomy" id="67003"/>
    <lineage>
        <taxon>Eukaryota</taxon>
        <taxon>Discoba</taxon>
        <taxon>Euglenozoa</taxon>
        <taxon>Kinetoplastea</taxon>
        <taxon>Metakinetoplastina</taxon>
        <taxon>Trypanosomatida</taxon>
        <taxon>Trypanosomatidae</taxon>
        <taxon>Trypanosoma</taxon>
    </lineage>
</organism>
<keyword evidence="4" id="KW-1185">Reference proteome</keyword>
<evidence type="ECO:0000313" key="4">
    <source>
        <dbReference type="Proteomes" id="UP000192257"/>
    </source>
</evidence>
<evidence type="ECO:0000256" key="2">
    <source>
        <dbReference type="SAM" id="Coils"/>
    </source>
</evidence>
<comment type="similarity">
    <text evidence="1">Belongs to the CDK5RAP3 family.</text>
</comment>
<evidence type="ECO:0000313" key="3">
    <source>
        <dbReference type="EMBL" id="ORC90692.1"/>
    </source>
</evidence>